<comment type="caution">
    <text evidence="2">The sequence shown here is derived from an EMBL/GenBank/DDBJ whole genome shotgun (WGS) entry which is preliminary data.</text>
</comment>
<evidence type="ECO:0000313" key="2">
    <source>
        <dbReference type="EMBL" id="KAL3792356.1"/>
    </source>
</evidence>
<dbReference type="EMBL" id="JALLPJ020000431">
    <property type="protein sequence ID" value="KAL3792356.1"/>
    <property type="molecule type" value="Genomic_DNA"/>
</dbReference>
<proteinExistence type="predicted"/>
<keyword evidence="3" id="KW-1185">Reference proteome</keyword>
<accession>A0ABD3PXB2</accession>
<feature type="region of interest" description="Disordered" evidence="1">
    <location>
        <begin position="301"/>
        <end position="393"/>
    </location>
</feature>
<sequence>MYRGRGPHGPPGRGPPGRGPHGPPWNNLQPRGLHQGRWGGLEHHHRQDPSFQQPPKFTVPQEEISTKWHPNDVFFSFQQKVPSTQEAMSSIQRYLSNLTHTTSQHHSVLGFIFVSGYERGIIRVNSELTRQKLCPKANKYRTNLYDFPVHGQRLLFSRRTLKPKHVRSITRSILGESYDQLTNVQLNFYTQCVNDVYNGQISIIRSGSTNIDIESIEYFANEVTRKAPAEHLYESCSWECHNRRCIPVLCQDCKEESVHSACAESTRTTYSLLNLDEEGIQPHLCNACFVRAISRGPLSKRQRIERESNGDNINQIEGEDENGNNSNEETRVDDDDVSNESSGDDNNNNEDEDENGNNSNEETRVDDDNDNGSNEGSDGDNNNNEGGDEDETSVGMNTKTLFWLGEVFNSGIMKGLIGKSRRNFIVHCLNCTDDDLDEFVDKYEPNIGGHLEDEFTYCEKPTEEQRGDFSHLLRLVSRDELCNFGDLEIEDSEEEGNGDDLVDTSSESDTNDEEITTILGKISAKQWQYYKDEGFRGEGLNMKARRLGRFGYGDPVPSDTNKTALIESIRETGGEKVVTVDSLFLNEGKQDHVAAFNIKFHVFEEYVKLHKKTIPQTVTAEHNTHIWWKSYLANLRKVSKKKEWTKPLDDATAMKLAAVLSLNEFLDKEE</sequence>
<feature type="region of interest" description="Disordered" evidence="1">
    <location>
        <begin position="1"/>
        <end position="57"/>
    </location>
</feature>
<protein>
    <submittedName>
        <fullName evidence="2">Uncharacterized protein</fullName>
    </submittedName>
</protein>
<evidence type="ECO:0000313" key="3">
    <source>
        <dbReference type="Proteomes" id="UP001530400"/>
    </source>
</evidence>
<feature type="region of interest" description="Disordered" evidence="1">
    <location>
        <begin position="491"/>
        <end position="512"/>
    </location>
</feature>
<dbReference type="Proteomes" id="UP001530400">
    <property type="component" value="Unassembled WGS sequence"/>
</dbReference>
<organism evidence="2 3">
    <name type="scientific">Cyclotella atomus</name>
    <dbReference type="NCBI Taxonomy" id="382360"/>
    <lineage>
        <taxon>Eukaryota</taxon>
        <taxon>Sar</taxon>
        <taxon>Stramenopiles</taxon>
        <taxon>Ochrophyta</taxon>
        <taxon>Bacillariophyta</taxon>
        <taxon>Coscinodiscophyceae</taxon>
        <taxon>Thalassiosirophycidae</taxon>
        <taxon>Stephanodiscales</taxon>
        <taxon>Stephanodiscaceae</taxon>
        <taxon>Cyclotella</taxon>
    </lineage>
</organism>
<reference evidence="2 3" key="1">
    <citation type="submission" date="2024-10" db="EMBL/GenBank/DDBJ databases">
        <title>Updated reference genomes for cyclostephanoid diatoms.</title>
        <authorList>
            <person name="Roberts W.R."/>
            <person name="Alverson A.J."/>
        </authorList>
    </citation>
    <scope>NUCLEOTIDE SEQUENCE [LARGE SCALE GENOMIC DNA]</scope>
    <source>
        <strain evidence="2 3">AJA010-31</strain>
    </source>
</reference>
<feature type="compositionally biased region" description="Acidic residues" evidence="1">
    <location>
        <begin position="491"/>
        <end position="502"/>
    </location>
</feature>
<dbReference type="AlphaFoldDB" id="A0ABD3PXB2"/>
<feature type="compositionally biased region" description="Pro residues" evidence="1">
    <location>
        <begin position="8"/>
        <end position="23"/>
    </location>
</feature>
<name>A0ABD3PXB2_9STRA</name>
<evidence type="ECO:0000256" key="1">
    <source>
        <dbReference type="SAM" id="MobiDB-lite"/>
    </source>
</evidence>
<feature type="compositionally biased region" description="Low complexity" evidence="1">
    <location>
        <begin position="371"/>
        <end position="385"/>
    </location>
</feature>
<gene>
    <name evidence="2" type="ORF">ACHAWO_000906</name>
</gene>